<evidence type="ECO:0008006" key="4">
    <source>
        <dbReference type="Google" id="ProtNLM"/>
    </source>
</evidence>
<dbReference type="Gene3D" id="2.20.28.30">
    <property type="entry name" value="RNA polymerase ii, chain L"/>
    <property type="match status" value="1"/>
</dbReference>
<dbReference type="OrthoDB" id="2237218at2"/>
<sequence length="218" mass="24179">MAVQFISVKCPECGADLSIEDGREFAFCSYCGAKVMITNDNEHIYRTIDEAGIKQAETERMIRMRELELEEKENSHGRKSQFIAYGIALAFVVVGALICIASPLGGMWGIIIGAYIGLFTFIKSDDKKKKPRKYVSPNDVSISDAMVNCEDKNFNSVVLLFRGAGFTNVTAVPLNDLNVFNMKKNGQVEAVTINGNDELEEGDIYPKNSNVLITYHSK</sequence>
<dbReference type="RefSeq" id="WP_117419798.1">
    <property type="nucleotide sequence ID" value="NZ_QOHO01000107.1"/>
</dbReference>
<dbReference type="AlphaFoldDB" id="A0A3E2N4V7"/>
<evidence type="ECO:0000313" key="2">
    <source>
        <dbReference type="EMBL" id="RFZ76018.1"/>
    </source>
</evidence>
<keyword evidence="1" id="KW-0472">Membrane</keyword>
<dbReference type="Proteomes" id="UP000260680">
    <property type="component" value="Unassembled WGS sequence"/>
</dbReference>
<protein>
    <recommendedName>
        <fullName evidence="4">Zinc ribbon domain-containing protein</fullName>
    </recommendedName>
</protein>
<name>A0A3E2N4V7_9FIRM</name>
<comment type="caution">
    <text evidence="2">The sequence shown here is derived from an EMBL/GenBank/DDBJ whole genome shotgun (WGS) entry which is preliminary data.</text>
</comment>
<keyword evidence="1" id="KW-1133">Transmembrane helix</keyword>
<feature type="transmembrane region" description="Helical" evidence="1">
    <location>
        <begin position="106"/>
        <end position="122"/>
    </location>
</feature>
<accession>A0A3E2N4V7</accession>
<gene>
    <name evidence="2" type="ORF">DS742_25790</name>
</gene>
<organism evidence="2 3">
    <name type="scientific">Lacrimispora amygdalina</name>
    <dbReference type="NCBI Taxonomy" id="253257"/>
    <lineage>
        <taxon>Bacteria</taxon>
        <taxon>Bacillati</taxon>
        <taxon>Bacillota</taxon>
        <taxon>Clostridia</taxon>
        <taxon>Lachnospirales</taxon>
        <taxon>Lachnospiraceae</taxon>
        <taxon>Lacrimispora</taxon>
    </lineage>
</organism>
<evidence type="ECO:0000256" key="1">
    <source>
        <dbReference type="SAM" id="Phobius"/>
    </source>
</evidence>
<keyword evidence="1" id="KW-0812">Transmembrane</keyword>
<dbReference type="EMBL" id="QOHO01000107">
    <property type="protein sequence ID" value="RFZ76018.1"/>
    <property type="molecule type" value="Genomic_DNA"/>
</dbReference>
<feature type="transmembrane region" description="Helical" evidence="1">
    <location>
        <begin position="82"/>
        <end position="100"/>
    </location>
</feature>
<reference evidence="2 3" key="1">
    <citation type="submission" date="2018-07" db="EMBL/GenBank/DDBJ databases">
        <title>New species, Clostridium PI-S10-A1B.</title>
        <authorList>
            <person name="Krishna G."/>
            <person name="Summeta K."/>
            <person name="Shikha S."/>
            <person name="Prabhu P.B."/>
            <person name="Suresh K."/>
        </authorList>
    </citation>
    <scope>NUCLEOTIDE SEQUENCE [LARGE SCALE GENOMIC DNA]</scope>
    <source>
        <strain evidence="2 3">PI-S10-A1B</strain>
    </source>
</reference>
<evidence type="ECO:0000313" key="3">
    <source>
        <dbReference type="Proteomes" id="UP000260680"/>
    </source>
</evidence>
<proteinExistence type="predicted"/>